<feature type="domain" description="Ysc84 actin-binding" evidence="2">
    <location>
        <begin position="108"/>
        <end position="193"/>
    </location>
</feature>
<dbReference type="InterPro" id="IPR007461">
    <property type="entry name" value="Ysc84_actin-binding"/>
</dbReference>
<name>A0A8J6Y180_9BACT</name>
<dbReference type="EMBL" id="JACXWA010000118">
    <property type="protein sequence ID" value="MBD3871121.1"/>
    <property type="molecule type" value="Genomic_DNA"/>
</dbReference>
<dbReference type="AlphaFoldDB" id="A0A8J6Y180"/>
<evidence type="ECO:0000313" key="3">
    <source>
        <dbReference type="EMBL" id="MBD3871121.1"/>
    </source>
</evidence>
<keyword evidence="1" id="KW-0732">Signal</keyword>
<reference evidence="3 4" key="1">
    <citation type="submission" date="2020-08" db="EMBL/GenBank/DDBJ databases">
        <title>Acidobacteriota in marine sediments use diverse sulfur dissimilation pathways.</title>
        <authorList>
            <person name="Wasmund K."/>
        </authorList>
    </citation>
    <scope>NUCLEOTIDE SEQUENCE [LARGE SCALE GENOMIC DNA]</scope>
    <source>
        <strain evidence="3">MAG AM3-A</strain>
    </source>
</reference>
<protein>
    <recommendedName>
        <fullName evidence="2">Ysc84 actin-binding domain-containing protein</fullName>
    </recommendedName>
</protein>
<dbReference type="Proteomes" id="UP000598633">
    <property type="component" value="Unassembled WGS sequence"/>
</dbReference>
<accession>A0A8J6Y180</accession>
<comment type="caution">
    <text evidence="3">The sequence shown here is derived from an EMBL/GenBank/DDBJ whole genome shotgun (WGS) entry which is preliminary data.</text>
</comment>
<organism evidence="3 4">
    <name type="scientific">Candidatus Sulfomarinibacter kjeldsenii</name>
    <dbReference type="NCBI Taxonomy" id="2885994"/>
    <lineage>
        <taxon>Bacteria</taxon>
        <taxon>Pseudomonadati</taxon>
        <taxon>Acidobacteriota</taxon>
        <taxon>Thermoanaerobaculia</taxon>
        <taxon>Thermoanaerobaculales</taxon>
        <taxon>Candidatus Sulfomarinibacteraceae</taxon>
        <taxon>Candidatus Sulfomarinibacter</taxon>
    </lineage>
</organism>
<sequence length="193" mass="20854">MKKSVYHVTVVLAVVALMTPASAIFADDEGDWKDMKQESKRMKLDETAEEAMQALFAENAKAKELYDGSFGWAVFDNLKIAFGFSGGGGNGVAKAKESGHKTYMKMGTAGIGFGLGANKYQVIFLFQDSRTFDNFVNKGWQADAGATASAGEHAAEVKTGFVNGIAIYQMTEMGLMANADIAGTKYWKNDKLN</sequence>
<evidence type="ECO:0000256" key="1">
    <source>
        <dbReference type="SAM" id="SignalP"/>
    </source>
</evidence>
<feature type="signal peptide" evidence="1">
    <location>
        <begin position="1"/>
        <end position="26"/>
    </location>
</feature>
<proteinExistence type="predicted"/>
<gene>
    <name evidence="3" type="ORF">IFJ97_07175</name>
</gene>
<feature type="chain" id="PRO_5035168956" description="Ysc84 actin-binding domain-containing protein" evidence="1">
    <location>
        <begin position="27"/>
        <end position="193"/>
    </location>
</feature>
<evidence type="ECO:0000313" key="4">
    <source>
        <dbReference type="Proteomes" id="UP000598633"/>
    </source>
</evidence>
<dbReference type="Pfam" id="PF04366">
    <property type="entry name" value="Ysc84"/>
    <property type="match status" value="1"/>
</dbReference>
<evidence type="ECO:0000259" key="2">
    <source>
        <dbReference type="Pfam" id="PF04366"/>
    </source>
</evidence>